<evidence type="ECO:0000256" key="4">
    <source>
        <dbReference type="ARBA" id="ARBA00023136"/>
    </source>
</evidence>
<comment type="subcellular location">
    <subcellularLocation>
        <location evidence="1">Membrane</location>
        <topology evidence="1">Multi-pass membrane protein</topology>
    </subcellularLocation>
</comment>
<evidence type="ECO:0000256" key="3">
    <source>
        <dbReference type="ARBA" id="ARBA00022989"/>
    </source>
</evidence>
<dbReference type="GO" id="GO:0016020">
    <property type="term" value="C:membrane"/>
    <property type="evidence" value="ECO:0007669"/>
    <property type="project" value="UniProtKB-SubCell"/>
</dbReference>
<feature type="transmembrane region" description="Helical" evidence="5">
    <location>
        <begin position="93"/>
        <end position="114"/>
    </location>
</feature>
<sequence>MIIALDIFGALLAFAAIGSAIAKLKKVPDVMASMEKVGVKPKQIPVLAFLEIAGGLGIIAGIWNKPLGVLASASLVLYFAGALFTHFSRKHKVADFGAALGIFIIACVTTALQLKR</sequence>
<evidence type="ECO:0000256" key="1">
    <source>
        <dbReference type="ARBA" id="ARBA00004141"/>
    </source>
</evidence>
<protein>
    <submittedName>
        <fullName evidence="6">Unannotated protein</fullName>
    </submittedName>
</protein>
<proteinExistence type="predicted"/>
<evidence type="ECO:0000313" key="6">
    <source>
        <dbReference type="EMBL" id="CAB4338557.1"/>
    </source>
</evidence>
<feature type="transmembrane region" description="Helical" evidence="5">
    <location>
        <begin position="46"/>
        <end position="63"/>
    </location>
</feature>
<dbReference type="Pfam" id="PF13564">
    <property type="entry name" value="DoxX_2"/>
    <property type="match status" value="1"/>
</dbReference>
<accession>A0A6J5ZBX0</accession>
<dbReference type="AlphaFoldDB" id="A0A6J5ZBX0"/>
<name>A0A6J5ZBX0_9ZZZZ</name>
<keyword evidence="2 5" id="KW-0812">Transmembrane</keyword>
<reference evidence="6" key="1">
    <citation type="submission" date="2020-05" db="EMBL/GenBank/DDBJ databases">
        <authorList>
            <person name="Chiriac C."/>
            <person name="Salcher M."/>
            <person name="Ghai R."/>
            <person name="Kavagutti S V."/>
        </authorList>
    </citation>
    <scope>NUCLEOTIDE SEQUENCE</scope>
</reference>
<keyword evidence="4 5" id="KW-0472">Membrane</keyword>
<evidence type="ECO:0000256" key="5">
    <source>
        <dbReference type="SAM" id="Phobius"/>
    </source>
</evidence>
<keyword evidence="3 5" id="KW-1133">Transmembrane helix</keyword>
<organism evidence="6">
    <name type="scientific">freshwater metagenome</name>
    <dbReference type="NCBI Taxonomy" id="449393"/>
    <lineage>
        <taxon>unclassified sequences</taxon>
        <taxon>metagenomes</taxon>
        <taxon>ecological metagenomes</taxon>
    </lineage>
</organism>
<feature type="transmembrane region" description="Helical" evidence="5">
    <location>
        <begin position="70"/>
        <end position="87"/>
    </location>
</feature>
<dbReference type="EMBL" id="CAESAK010000084">
    <property type="protein sequence ID" value="CAB4338557.1"/>
    <property type="molecule type" value="Genomic_DNA"/>
</dbReference>
<evidence type="ECO:0000256" key="2">
    <source>
        <dbReference type="ARBA" id="ARBA00022692"/>
    </source>
</evidence>
<dbReference type="InterPro" id="IPR032808">
    <property type="entry name" value="DoxX"/>
</dbReference>
<gene>
    <name evidence="6" type="ORF">UFOPK3775_00729</name>
</gene>